<evidence type="ECO:0000259" key="1">
    <source>
        <dbReference type="PROSITE" id="PS50042"/>
    </source>
</evidence>
<feature type="domain" description="HDOD" evidence="2">
    <location>
        <begin position="194"/>
        <end position="370"/>
    </location>
</feature>
<reference evidence="4" key="1">
    <citation type="submission" date="2011-06" db="EMBL/GenBank/DDBJ databases">
        <authorList>
            <consortium name="US DOE Joint Genome Institute (JGI-PGF)"/>
            <person name="Lucas S."/>
            <person name="Han J."/>
            <person name="Lapidus A."/>
            <person name="Cheng J.-F."/>
            <person name="Goodwin L."/>
            <person name="Pitluck S."/>
            <person name="Peters L."/>
            <person name="Land M.L."/>
            <person name="Hauser L."/>
            <person name="Vogl K."/>
            <person name="Liu Z."/>
            <person name="Overmann J."/>
            <person name="Frigaard N.-U."/>
            <person name="Bryant D.A."/>
            <person name="Woyke T.J."/>
        </authorList>
    </citation>
    <scope>NUCLEOTIDE SEQUENCE [LARGE SCALE GENOMIC DNA]</scope>
    <source>
        <strain evidence="4">970</strain>
    </source>
</reference>
<dbReference type="PANTHER" id="PTHR33525:SF4">
    <property type="entry name" value="CYCLIC DI-GMP PHOSPHODIESTERASE CDGJ"/>
    <property type="match status" value="1"/>
</dbReference>
<dbReference type="InterPro" id="IPR018490">
    <property type="entry name" value="cNMP-bd_dom_sf"/>
</dbReference>
<dbReference type="SUPFAM" id="SSF51206">
    <property type="entry name" value="cAMP-binding domain-like"/>
    <property type="match status" value="1"/>
</dbReference>
<dbReference type="eggNOG" id="COG1639">
    <property type="taxonomic scope" value="Bacteria"/>
</dbReference>
<dbReference type="STRING" id="631362.Thi970DRAFT_01426"/>
<dbReference type="InterPro" id="IPR052340">
    <property type="entry name" value="RNase_Y/CdgJ"/>
</dbReference>
<sequence length="457" mass="51469">MRGFWKKDQSTDNDSLASELKAAGKSGAFPDLAEPDVIALFNAAELVKFAAGEWPFSAAQLSTDLIILLSGRLELRSSEQQSLPAETIMPGDWIGDGDFEEPPEEGAIAALARSAGSAVVITADTFSHLEDHLQTYLILWMKRSAQDRLGQERKNAQSFFQNRTDLLDAMYHLRTERGKGFSQSPIAKKLFDKVPKLPLSSIELLNKMLDERTTRQEIVDMVAMDYSLTSNLLKAVNSPLYGLETKITNLNHAMLLLGHDQVYHIVMSESVRYSLPESQAFTEIHQRAVEISRIALAMALTQQQVKPAEIATIALLSEIGLVIVELLKSYNRDLSALFEHVDPAEMGAELLHTWNLPESLCKSLRYQYYPEFAPPDKVPEDVRTRIALLYLSRRMHQILSKTPNPAPAIFIDDYLQVIDQRDLGENKLIFERVLPRLRREIDKLPKSLANLVKAEDR</sequence>
<dbReference type="Gene3D" id="1.10.3210.10">
    <property type="entry name" value="Hypothetical protein af1432"/>
    <property type="match status" value="1"/>
</dbReference>
<dbReference type="SUPFAM" id="SSF109604">
    <property type="entry name" value="HD-domain/PDEase-like"/>
    <property type="match status" value="1"/>
</dbReference>
<dbReference type="InterPro" id="IPR014710">
    <property type="entry name" value="RmlC-like_jellyroll"/>
</dbReference>
<dbReference type="InterPro" id="IPR013976">
    <property type="entry name" value="HDOD"/>
</dbReference>
<accession>H8Z0D6</accession>
<reference evidence="3 4" key="2">
    <citation type="submission" date="2011-11" db="EMBL/GenBank/DDBJ databases">
        <authorList>
            <consortium name="US DOE Joint Genome Institute"/>
            <person name="Lucas S."/>
            <person name="Han J."/>
            <person name="Lapidus A."/>
            <person name="Cheng J.-F."/>
            <person name="Goodwin L."/>
            <person name="Pitluck S."/>
            <person name="Peters L."/>
            <person name="Ovchinnikova G."/>
            <person name="Zhang X."/>
            <person name="Detter J.C."/>
            <person name="Han C."/>
            <person name="Tapia R."/>
            <person name="Land M."/>
            <person name="Hauser L."/>
            <person name="Kyrpides N."/>
            <person name="Ivanova N."/>
            <person name="Pagani I."/>
            <person name="Vogl K."/>
            <person name="Liu Z."/>
            <person name="Overmann J."/>
            <person name="Frigaard N.-U."/>
            <person name="Bryant D."/>
            <person name="Woyke T."/>
        </authorList>
    </citation>
    <scope>NUCLEOTIDE SEQUENCE [LARGE SCALE GENOMIC DNA]</scope>
    <source>
        <strain evidence="3 4">970</strain>
    </source>
</reference>
<dbReference type="PANTHER" id="PTHR33525">
    <property type="match status" value="1"/>
</dbReference>
<dbReference type="AlphaFoldDB" id="H8Z0D6"/>
<dbReference type="Pfam" id="PF08668">
    <property type="entry name" value="HDOD"/>
    <property type="match status" value="1"/>
</dbReference>
<dbReference type="InterPro" id="IPR000595">
    <property type="entry name" value="cNMP-bd_dom"/>
</dbReference>
<dbReference type="Proteomes" id="UP000002964">
    <property type="component" value="Unassembled WGS sequence"/>
</dbReference>
<dbReference type="PROSITE" id="PS50042">
    <property type="entry name" value="CNMP_BINDING_3"/>
    <property type="match status" value="1"/>
</dbReference>
<evidence type="ECO:0000313" key="4">
    <source>
        <dbReference type="Proteomes" id="UP000002964"/>
    </source>
</evidence>
<dbReference type="EMBL" id="JH603169">
    <property type="protein sequence ID" value="EIC21237.1"/>
    <property type="molecule type" value="Genomic_DNA"/>
</dbReference>
<keyword evidence="4" id="KW-1185">Reference proteome</keyword>
<name>H8Z0D6_9GAMM</name>
<dbReference type="Gene3D" id="2.60.120.10">
    <property type="entry name" value="Jelly Rolls"/>
    <property type="match status" value="1"/>
</dbReference>
<gene>
    <name evidence="3" type="ORF">Thi970DRAFT_01426</name>
</gene>
<evidence type="ECO:0000259" key="2">
    <source>
        <dbReference type="PROSITE" id="PS51833"/>
    </source>
</evidence>
<dbReference type="PROSITE" id="PS51833">
    <property type="entry name" value="HDOD"/>
    <property type="match status" value="1"/>
</dbReference>
<feature type="domain" description="Cyclic nucleotide-binding" evidence="1">
    <location>
        <begin position="28"/>
        <end position="129"/>
    </location>
</feature>
<organism evidence="3 4">
    <name type="scientific">Thiorhodovibrio frisius</name>
    <dbReference type="NCBI Taxonomy" id="631362"/>
    <lineage>
        <taxon>Bacteria</taxon>
        <taxon>Pseudomonadati</taxon>
        <taxon>Pseudomonadota</taxon>
        <taxon>Gammaproteobacteria</taxon>
        <taxon>Chromatiales</taxon>
        <taxon>Chromatiaceae</taxon>
        <taxon>Thiorhodovibrio</taxon>
    </lineage>
</organism>
<dbReference type="RefSeq" id="WP_009147823.1">
    <property type="nucleotide sequence ID" value="NZ_CP121471.1"/>
</dbReference>
<dbReference type="HOGENOM" id="CLU_605217_0_0_6"/>
<proteinExistence type="predicted"/>
<evidence type="ECO:0000313" key="3">
    <source>
        <dbReference type="EMBL" id="EIC21237.1"/>
    </source>
</evidence>
<protein>
    <submittedName>
        <fullName evidence="3">HDOD domain-containing protein</fullName>
    </submittedName>
</protein>